<evidence type="ECO:0000313" key="2">
    <source>
        <dbReference type="EMBL" id="MPQ43548.1"/>
    </source>
</evidence>
<dbReference type="SUPFAM" id="SSF160631">
    <property type="entry name" value="SMI1/KNR4-like"/>
    <property type="match status" value="1"/>
</dbReference>
<sequence>MNSINELIKNSNCKTLKGVSEEVIRNAEEELKFKFDDDYKNFLKNFGVLSCGGNEIFGLGVEGYLNVIKITKEERILNPNILDNYIVIQDYNIEGILITLDQKGIVYEFRNGKNTKIYNSFNKFLENEILN</sequence>
<gene>
    <name evidence="2" type="ORF">GBZ86_07235</name>
</gene>
<dbReference type="SMART" id="SM00860">
    <property type="entry name" value="SMI1_KNR4"/>
    <property type="match status" value="1"/>
</dbReference>
<evidence type="ECO:0000313" key="3">
    <source>
        <dbReference type="Proteomes" id="UP000430345"/>
    </source>
</evidence>
<accession>A0A6I1MM71</accession>
<reference evidence="2 3" key="1">
    <citation type="submission" date="2019-10" db="EMBL/GenBank/DDBJ databases">
        <title>The Genome Sequence of Clostridium tarantellae Isolated from Fish Brain.</title>
        <authorList>
            <person name="Bano L."/>
            <person name="Kiel M."/>
            <person name="Sales G."/>
            <person name="Doxey A.C."/>
            <person name="Mansfield M.J."/>
            <person name="Schiavone M."/>
            <person name="Rossetto O."/>
            <person name="Pirazzini M."/>
            <person name="Dobrindt U."/>
            <person name="Montecucco C."/>
        </authorList>
    </citation>
    <scope>NUCLEOTIDE SEQUENCE [LARGE SCALE GENOMIC DNA]</scope>
    <source>
        <strain evidence="2 3">DSM 3997</strain>
    </source>
</reference>
<name>A0A6I1MM71_9CLOT</name>
<feature type="domain" description="Knr4/Smi1-like" evidence="1">
    <location>
        <begin position="18"/>
        <end position="127"/>
    </location>
</feature>
<comment type="caution">
    <text evidence="2">The sequence shown here is derived from an EMBL/GenBank/DDBJ whole genome shotgun (WGS) entry which is preliminary data.</text>
</comment>
<protein>
    <recommendedName>
        <fullName evidence="1">Knr4/Smi1-like domain-containing protein</fullName>
    </recommendedName>
</protein>
<proteinExistence type="predicted"/>
<dbReference type="AlphaFoldDB" id="A0A6I1MM71"/>
<dbReference type="Pfam" id="PF14567">
    <property type="entry name" value="SUKH_5"/>
    <property type="match status" value="1"/>
</dbReference>
<dbReference type="Gene3D" id="3.40.1580.10">
    <property type="entry name" value="SMI1/KNR4-like"/>
    <property type="match status" value="1"/>
</dbReference>
<dbReference type="RefSeq" id="WP_152889169.1">
    <property type="nucleotide sequence ID" value="NZ_WHJC01000079.1"/>
</dbReference>
<dbReference type="InterPro" id="IPR037883">
    <property type="entry name" value="Knr4/Smi1-like_sf"/>
</dbReference>
<keyword evidence="3" id="KW-1185">Reference proteome</keyword>
<dbReference type="OrthoDB" id="1944463at2"/>
<organism evidence="2 3">
    <name type="scientific">Clostridium tarantellae</name>
    <dbReference type="NCBI Taxonomy" id="39493"/>
    <lineage>
        <taxon>Bacteria</taxon>
        <taxon>Bacillati</taxon>
        <taxon>Bacillota</taxon>
        <taxon>Clostridia</taxon>
        <taxon>Eubacteriales</taxon>
        <taxon>Clostridiaceae</taxon>
        <taxon>Clostridium</taxon>
    </lineage>
</organism>
<dbReference type="Proteomes" id="UP000430345">
    <property type="component" value="Unassembled WGS sequence"/>
</dbReference>
<evidence type="ECO:0000259" key="1">
    <source>
        <dbReference type="SMART" id="SM00860"/>
    </source>
</evidence>
<dbReference type="EMBL" id="WHJC01000079">
    <property type="protein sequence ID" value="MPQ43548.1"/>
    <property type="molecule type" value="Genomic_DNA"/>
</dbReference>
<dbReference type="InterPro" id="IPR018958">
    <property type="entry name" value="Knr4/Smi1-like_dom"/>
</dbReference>